<reference evidence="1" key="1">
    <citation type="submission" date="2022-11" db="EMBL/GenBank/DDBJ databases">
        <title>Centuries of genome instability and evolution in soft-shell clam transmissible cancer (bioRxiv).</title>
        <authorList>
            <person name="Hart S.F.M."/>
            <person name="Yonemitsu M.A."/>
            <person name="Giersch R.M."/>
            <person name="Beal B.F."/>
            <person name="Arriagada G."/>
            <person name="Davis B.W."/>
            <person name="Ostrander E.A."/>
            <person name="Goff S.P."/>
            <person name="Metzger M.J."/>
        </authorList>
    </citation>
    <scope>NUCLEOTIDE SEQUENCE</scope>
    <source>
        <strain evidence="1">MELC-2E11</strain>
        <tissue evidence="1">Siphon/mantle</tissue>
    </source>
</reference>
<sequence length="89" mass="10080">MAERIDGDGEDTTDDIGLEFQMFKERLSTRYSNVTVSASNVQEKLGTGRRRSSVMIEYFRQNYMGIEARSNENSDILYGFNGVIIGIKS</sequence>
<keyword evidence="2" id="KW-1185">Reference proteome</keyword>
<dbReference type="EMBL" id="CP111021">
    <property type="protein sequence ID" value="WAR16609.1"/>
    <property type="molecule type" value="Genomic_DNA"/>
</dbReference>
<proteinExistence type="predicted"/>
<evidence type="ECO:0000313" key="2">
    <source>
        <dbReference type="Proteomes" id="UP001164746"/>
    </source>
</evidence>
<evidence type="ECO:0000313" key="1">
    <source>
        <dbReference type="EMBL" id="WAR16609.1"/>
    </source>
</evidence>
<protein>
    <submittedName>
        <fullName evidence="1">Uncharacterized protein</fullName>
    </submittedName>
</protein>
<organism evidence="1 2">
    <name type="scientific">Mya arenaria</name>
    <name type="common">Soft-shell clam</name>
    <dbReference type="NCBI Taxonomy" id="6604"/>
    <lineage>
        <taxon>Eukaryota</taxon>
        <taxon>Metazoa</taxon>
        <taxon>Spiralia</taxon>
        <taxon>Lophotrochozoa</taxon>
        <taxon>Mollusca</taxon>
        <taxon>Bivalvia</taxon>
        <taxon>Autobranchia</taxon>
        <taxon>Heteroconchia</taxon>
        <taxon>Euheterodonta</taxon>
        <taxon>Imparidentia</taxon>
        <taxon>Neoheterodontei</taxon>
        <taxon>Myida</taxon>
        <taxon>Myoidea</taxon>
        <taxon>Myidae</taxon>
        <taxon>Mya</taxon>
    </lineage>
</organism>
<dbReference type="Proteomes" id="UP001164746">
    <property type="component" value="Chromosome 10"/>
</dbReference>
<accession>A0ABY7F766</accession>
<name>A0ABY7F766_MYAAR</name>
<gene>
    <name evidence="1" type="ORF">MAR_031203</name>
</gene>